<protein>
    <submittedName>
        <fullName evidence="1">Uncharacterized protein</fullName>
    </submittedName>
</protein>
<proteinExistence type="predicted"/>
<comment type="caution">
    <text evidence="1">The sequence shown here is derived from an EMBL/GenBank/DDBJ whole genome shotgun (WGS) entry which is preliminary data.</text>
</comment>
<keyword evidence="2" id="KW-1185">Reference proteome</keyword>
<reference evidence="1" key="2">
    <citation type="submission" date="2022-01" db="EMBL/GenBank/DDBJ databases">
        <authorList>
            <person name="Yamashiro T."/>
            <person name="Shiraishi A."/>
            <person name="Satake H."/>
            <person name="Nakayama K."/>
        </authorList>
    </citation>
    <scope>NUCLEOTIDE SEQUENCE</scope>
</reference>
<reference evidence="1" key="1">
    <citation type="journal article" date="2022" name="Int. J. Mol. Sci.">
        <title>Draft Genome of Tanacetum Coccineum: Genomic Comparison of Closely Related Tanacetum-Family Plants.</title>
        <authorList>
            <person name="Yamashiro T."/>
            <person name="Shiraishi A."/>
            <person name="Nakayama K."/>
            <person name="Satake H."/>
        </authorList>
    </citation>
    <scope>NUCLEOTIDE SEQUENCE</scope>
</reference>
<evidence type="ECO:0000313" key="1">
    <source>
        <dbReference type="EMBL" id="GJT46977.1"/>
    </source>
</evidence>
<gene>
    <name evidence="1" type="ORF">Tco_0955692</name>
</gene>
<accession>A0ABQ5E8Q3</accession>
<organism evidence="1 2">
    <name type="scientific">Tanacetum coccineum</name>
    <dbReference type="NCBI Taxonomy" id="301880"/>
    <lineage>
        <taxon>Eukaryota</taxon>
        <taxon>Viridiplantae</taxon>
        <taxon>Streptophyta</taxon>
        <taxon>Embryophyta</taxon>
        <taxon>Tracheophyta</taxon>
        <taxon>Spermatophyta</taxon>
        <taxon>Magnoliopsida</taxon>
        <taxon>eudicotyledons</taxon>
        <taxon>Gunneridae</taxon>
        <taxon>Pentapetalae</taxon>
        <taxon>asterids</taxon>
        <taxon>campanulids</taxon>
        <taxon>Asterales</taxon>
        <taxon>Asteraceae</taxon>
        <taxon>Asteroideae</taxon>
        <taxon>Anthemideae</taxon>
        <taxon>Anthemidinae</taxon>
        <taxon>Tanacetum</taxon>
    </lineage>
</organism>
<name>A0ABQ5E8Q3_9ASTR</name>
<sequence>MIWGMIPSDVDLLNDEVAEVFKIDTNVFDFETPMCKAFKEFNYLLQIDPDFLTKDIKGFKTYDEYKDDWIYEWNKNMPWVHEKPWTDARVWTKPTPVVHCYKPFNYKNGCSKWPTYSLREDGYCNGGNLPGAYIIGNTLRLINKDVESNDEGWKSWDDFENTNDDRNEWEYENEHEDNKRHELCGPRCKEINDVGEVSTIWKSRSVGVLKSKDGCSTYILAYELNLENLPSKLSGSFSF</sequence>
<dbReference type="Proteomes" id="UP001151760">
    <property type="component" value="Unassembled WGS sequence"/>
</dbReference>
<evidence type="ECO:0000313" key="2">
    <source>
        <dbReference type="Proteomes" id="UP001151760"/>
    </source>
</evidence>
<dbReference type="EMBL" id="BQNB010016030">
    <property type="protein sequence ID" value="GJT46977.1"/>
    <property type="molecule type" value="Genomic_DNA"/>
</dbReference>